<sequence>MSAVQGATLSGGRVHTGEWRAVALSLAYFFCVLTAYYVIRPVRDQLSAAVGSTQLPWFYAASFLATLALTPAFSALVSRYPRRVVVPVVYGFFIACLIGFAPLFGDSGPLSAHALGVVFFVWISVFNLFVVSVFWSFMTDIWSEGQARRLFPIIAIGGTVGSLVGPALTRQLVGTIGVAPLLLVSAGLLALALVLVLALGQWSRVHGTRRFEGQHEAAIGGGMFDGLKQIFANPFVRSMAILMLLGDWIGTVNYGLVVDYSKATFTDAVSRTRFAADLDLMTNIIALSTQVLITPWLLSRRGAAAVIGVWSVVTVAVLSLAAWVGNAYAPLTELFPGYGALVAMLPSGMAGLVGPLPAVAVALVVSRGLSYGMVGPARESLFASAARTLRYKGKNAVDTAVWRFGDVMVASTMVALRGAGAGVAGLAGISAAVALGAGVVGWNLARWVQRGGADEAAKDARG</sequence>
<evidence type="ECO:0000313" key="2">
    <source>
        <dbReference type="EMBL" id="ALN56441.1"/>
    </source>
</evidence>
<evidence type="ECO:0008006" key="4">
    <source>
        <dbReference type="Google" id="ProtNLM"/>
    </source>
</evidence>
<feature type="transmembrane region" description="Helical" evidence="1">
    <location>
        <begin position="59"/>
        <end position="77"/>
    </location>
</feature>
<feature type="transmembrane region" description="Helical" evidence="1">
    <location>
        <begin position="305"/>
        <end position="325"/>
    </location>
</feature>
<feature type="transmembrane region" description="Helical" evidence="1">
    <location>
        <begin position="337"/>
        <end position="365"/>
    </location>
</feature>
<feature type="transmembrane region" description="Helical" evidence="1">
    <location>
        <begin position="239"/>
        <end position="260"/>
    </location>
</feature>
<name>A0A0S2DD14_LYSEN</name>
<feature type="transmembrane region" description="Helical" evidence="1">
    <location>
        <begin position="84"/>
        <end position="104"/>
    </location>
</feature>
<dbReference type="OrthoDB" id="199378at2"/>
<dbReference type="EMBL" id="CP013140">
    <property type="protein sequence ID" value="ALN56441.1"/>
    <property type="molecule type" value="Genomic_DNA"/>
</dbReference>
<protein>
    <recommendedName>
        <fullName evidence="4">MFS transporter</fullName>
    </recommendedName>
</protein>
<dbReference type="PANTHER" id="PTHR43596:SF1">
    <property type="entry name" value="ADP,ATP CARRIER PROTEIN"/>
    <property type="match status" value="1"/>
</dbReference>
<organism evidence="2 3">
    <name type="scientific">Lysobacter enzymogenes</name>
    <dbReference type="NCBI Taxonomy" id="69"/>
    <lineage>
        <taxon>Bacteria</taxon>
        <taxon>Pseudomonadati</taxon>
        <taxon>Pseudomonadota</taxon>
        <taxon>Gammaproteobacteria</taxon>
        <taxon>Lysobacterales</taxon>
        <taxon>Lysobacteraceae</taxon>
        <taxon>Lysobacter</taxon>
    </lineage>
</organism>
<accession>A0A0S2DD14</accession>
<gene>
    <name evidence="2" type="ORF">GLE_1083</name>
</gene>
<dbReference type="AlphaFoldDB" id="A0A0S2DD14"/>
<dbReference type="Proteomes" id="UP000061569">
    <property type="component" value="Chromosome"/>
</dbReference>
<dbReference type="Gene3D" id="1.20.1250.20">
    <property type="entry name" value="MFS general substrate transporter like domains"/>
    <property type="match status" value="1"/>
</dbReference>
<dbReference type="SUPFAM" id="SSF103473">
    <property type="entry name" value="MFS general substrate transporter"/>
    <property type="match status" value="1"/>
</dbReference>
<dbReference type="PANTHER" id="PTHR43596">
    <property type="entry name" value="ADP,ATP CARRIER PROTEIN"/>
    <property type="match status" value="1"/>
</dbReference>
<feature type="transmembrane region" description="Helical" evidence="1">
    <location>
        <begin position="110"/>
        <end position="138"/>
    </location>
</feature>
<keyword evidence="1" id="KW-1133">Transmembrane helix</keyword>
<reference evidence="2 3" key="1">
    <citation type="submission" date="2015-11" db="EMBL/GenBank/DDBJ databases">
        <title>Genome sequences of Lysobacter enzymogenes strain C3 and Lysobacter antibioticus ATCC 29479.</title>
        <authorList>
            <person name="Kobayashi D.Y."/>
        </authorList>
    </citation>
    <scope>NUCLEOTIDE SEQUENCE [LARGE SCALE GENOMIC DNA]</scope>
    <source>
        <strain evidence="2 3">C3</strain>
    </source>
</reference>
<dbReference type="InterPro" id="IPR036259">
    <property type="entry name" value="MFS_trans_sf"/>
</dbReference>
<evidence type="ECO:0000313" key="3">
    <source>
        <dbReference type="Proteomes" id="UP000061569"/>
    </source>
</evidence>
<feature type="transmembrane region" description="Helical" evidence="1">
    <location>
        <begin position="150"/>
        <end position="169"/>
    </location>
</feature>
<keyword evidence="1" id="KW-0812">Transmembrane</keyword>
<dbReference type="STRING" id="69.GLE_1083"/>
<dbReference type="KEGG" id="lez:GLE_1083"/>
<proteinExistence type="predicted"/>
<feature type="transmembrane region" description="Helical" evidence="1">
    <location>
        <begin position="21"/>
        <end position="39"/>
    </location>
</feature>
<feature type="transmembrane region" description="Helical" evidence="1">
    <location>
        <begin position="280"/>
        <end position="298"/>
    </location>
</feature>
<evidence type="ECO:0000256" key="1">
    <source>
        <dbReference type="SAM" id="Phobius"/>
    </source>
</evidence>
<keyword evidence="1" id="KW-0472">Membrane</keyword>
<dbReference type="PATRIC" id="fig|69.6.peg.1070"/>
<feature type="transmembrane region" description="Helical" evidence="1">
    <location>
        <begin position="181"/>
        <end position="200"/>
    </location>
</feature>